<organism evidence="2 3">
    <name type="scientific">Pseudonocardia alni</name>
    <name type="common">Amycolata alni</name>
    <dbReference type="NCBI Taxonomy" id="33907"/>
    <lineage>
        <taxon>Bacteria</taxon>
        <taxon>Bacillati</taxon>
        <taxon>Actinomycetota</taxon>
        <taxon>Actinomycetes</taxon>
        <taxon>Pseudonocardiales</taxon>
        <taxon>Pseudonocardiaceae</taxon>
        <taxon>Pseudonocardia</taxon>
    </lineage>
</organism>
<dbReference type="EMBL" id="PHUJ01000001">
    <property type="protein sequence ID" value="PKB41413.1"/>
    <property type="molecule type" value="Genomic_DNA"/>
</dbReference>
<dbReference type="Proteomes" id="UP000232453">
    <property type="component" value="Unassembled WGS sequence"/>
</dbReference>
<comment type="caution">
    <text evidence="2">The sequence shown here is derived from an EMBL/GenBank/DDBJ whole genome shotgun (WGS) entry which is preliminary data.</text>
</comment>
<gene>
    <name evidence="2" type="ORF">ATL51_0080</name>
</gene>
<evidence type="ECO:0000256" key="1">
    <source>
        <dbReference type="SAM" id="Phobius"/>
    </source>
</evidence>
<name>A0AA44UV46_PSEA5</name>
<evidence type="ECO:0000313" key="3">
    <source>
        <dbReference type="Proteomes" id="UP000232453"/>
    </source>
</evidence>
<keyword evidence="1" id="KW-0472">Membrane</keyword>
<keyword evidence="1" id="KW-1133">Transmembrane helix</keyword>
<dbReference type="AlphaFoldDB" id="A0AA44UV46"/>
<protein>
    <submittedName>
        <fullName evidence="2">Uncharacterized protein</fullName>
    </submittedName>
</protein>
<evidence type="ECO:0000313" key="2">
    <source>
        <dbReference type="EMBL" id="PKB41413.1"/>
    </source>
</evidence>
<proteinExistence type="predicted"/>
<accession>A0AA44UV46</accession>
<dbReference type="RefSeq" id="WP_208622865.1">
    <property type="nucleotide sequence ID" value="NZ_JBEZGR010000035.1"/>
</dbReference>
<reference evidence="2 3" key="1">
    <citation type="submission" date="2017-11" db="EMBL/GenBank/DDBJ databases">
        <title>Sequencing the genomes of 1000 actinobacteria strains.</title>
        <authorList>
            <person name="Klenk H.-P."/>
        </authorList>
    </citation>
    <scope>NUCLEOTIDE SEQUENCE [LARGE SCALE GENOMIC DNA]</scope>
    <source>
        <strain evidence="2 3">DSM 44104</strain>
    </source>
</reference>
<feature type="transmembrane region" description="Helical" evidence="1">
    <location>
        <begin position="37"/>
        <end position="62"/>
    </location>
</feature>
<keyword evidence="1" id="KW-0812">Transmembrane</keyword>
<sequence>MGKYVIVQVLGVALLVLGAQGAIRLLVDNSDSGLVGWIPGGFTGWLIADVVVVLVGIALAWWGQARARAHGSTS</sequence>